<evidence type="ECO:0000259" key="5">
    <source>
        <dbReference type="Pfam" id="PF00056"/>
    </source>
</evidence>
<dbReference type="InterPro" id="IPR022383">
    <property type="entry name" value="Lactate/malate_DH_C"/>
</dbReference>
<keyword evidence="2 4" id="KW-0560">Oxidoreductase</keyword>
<dbReference type="NCBIfam" id="TIGR01763">
    <property type="entry name" value="MalateDH_bact"/>
    <property type="match status" value="1"/>
</dbReference>
<keyword evidence="3 4" id="KW-0520">NAD</keyword>
<proteinExistence type="inferred from homology"/>
<dbReference type="EC" id="1.1.1.37" evidence="4"/>
<evidence type="ECO:0000256" key="3">
    <source>
        <dbReference type="ARBA" id="ARBA00023027"/>
    </source>
</evidence>
<evidence type="ECO:0000313" key="7">
    <source>
        <dbReference type="EMBL" id="MDT7040762.1"/>
    </source>
</evidence>
<dbReference type="InterPro" id="IPR001236">
    <property type="entry name" value="Lactate/malate_DH_N"/>
</dbReference>
<comment type="similarity">
    <text evidence="4">Belongs to the LDH/MDH superfamily. MDH type 3 family.</text>
</comment>
<evidence type="ECO:0000256" key="4">
    <source>
        <dbReference type="HAMAP-Rule" id="MF_00487"/>
    </source>
</evidence>
<dbReference type="Proteomes" id="UP001250932">
    <property type="component" value="Unassembled WGS sequence"/>
</dbReference>
<name>A0ABU3K2Z1_9BACT</name>
<feature type="binding site" evidence="4">
    <location>
        <position position="121"/>
    </location>
    <ligand>
        <name>substrate</name>
    </ligand>
</feature>
<dbReference type="PIRSF" id="PIRSF000102">
    <property type="entry name" value="Lac_mal_DH"/>
    <property type="match status" value="1"/>
</dbReference>
<feature type="active site" description="Proton acceptor" evidence="4">
    <location>
        <position position="176"/>
    </location>
</feature>
<dbReference type="PRINTS" id="PR00086">
    <property type="entry name" value="LLDHDRGNASE"/>
</dbReference>
<feature type="binding site" evidence="4">
    <location>
        <begin position="119"/>
        <end position="121"/>
    </location>
    <ligand>
        <name>NAD(+)</name>
        <dbReference type="ChEBI" id="CHEBI:57540"/>
    </ligand>
</feature>
<dbReference type="RefSeq" id="WP_313831120.1">
    <property type="nucleotide sequence ID" value="NZ_JAQOUE010000001.1"/>
</dbReference>
<evidence type="ECO:0000313" key="8">
    <source>
        <dbReference type="Proteomes" id="UP001250932"/>
    </source>
</evidence>
<dbReference type="Gene3D" id="3.40.50.720">
    <property type="entry name" value="NAD(P)-binding Rossmann-like Domain"/>
    <property type="match status" value="1"/>
</dbReference>
<dbReference type="HAMAP" id="MF_00487">
    <property type="entry name" value="Malate_dehydrog_3"/>
    <property type="match status" value="1"/>
</dbReference>
<feature type="binding site" evidence="4">
    <location>
        <position position="152"/>
    </location>
    <ligand>
        <name>substrate</name>
    </ligand>
</feature>
<evidence type="ECO:0000256" key="2">
    <source>
        <dbReference type="ARBA" id="ARBA00023002"/>
    </source>
</evidence>
<reference evidence="7 8" key="1">
    <citation type="journal article" date="2023" name="ISME J.">
        <title>Cultivation and genomic characterization of novel and ubiquitous marine nitrite-oxidizing bacteria from the Nitrospirales.</title>
        <authorList>
            <person name="Mueller A.J."/>
            <person name="Daebeler A."/>
            <person name="Herbold C.W."/>
            <person name="Kirkegaard R.H."/>
            <person name="Daims H."/>
        </authorList>
    </citation>
    <scope>NUCLEOTIDE SEQUENCE [LARGE SCALE GENOMIC DNA]</scope>
    <source>
        <strain evidence="7 8">EB</strain>
    </source>
</reference>
<dbReference type="GO" id="GO:0030060">
    <property type="term" value="F:L-malate dehydrogenase (NAD+) activity"/>
    <property type="evidence" value="ECO:0007669"/>
    <property type="project" value="UniProtKB-EC"/>
</dbReference>
<keyword evidence="8" id="KW-1185">Reference proteome</keyword>
<protein>
    <recommendedName>
        <fullName evidence="4">Malate dehydrogenase</fullName>
        <ecNumber evidence="4">1.1.1.37</ecNumber>
    </recommendedName>
</protein>
<dbReference type="CDD" id="cd01339">
    <property type="entry name" value="LDH-like_MDH"/>
    <property type="match status" value="1"/>
</dbReference>
<evidence type="ECO:0000256" key="1">
    <source>
        <dbReference type="ARBA" id="ARBA00022532"/>
    </source>
</evidence>
<dbReference type="SUPFAM" id="SSF51735">
    <property type="entry name" value="NAD(P)-binding Rossmann-fold domains"/>
    <property type="match status" value="1"/>
</dbReference>
<comment type="catalytic activity">
    <reaction evidence="4">
        <text>(S)-malate + NAD(+) = oxaloacetate + NADH + H(+)</text>
        <dbReference type="Rhea" id="RHEA:21432"/>
        <dbReference type="ChEBI" id="CHEBI:15378"/>
        <dbReference type="ChEBI" id="CHEBI:15589"/>
        <dbReference type="ChEBI" id="CHEBI:16452"/>
        <dbReference type="ChEBI" id="CHEBI:57540"/>
        <dbReference type="ChEBI" id="CHEBI:57945"/>
        <dbReference type="EC" id="1.1.1.37"/>
    </reaction>
</comment>
<dbReference type="PANTHER" id="PTHR43128:SF16">
    <property type="entry name" value="L-LACTATE DEHYDROGENASE"/>
    <property type="match status" value="1"/>
</dbReference>
<dbReference type="PANTHER" id="PTHR43128">
    <property type="entry name" value="L-2-HYDROXYCARBOXYLATE DEHYDROGENASE (NAD(P)(+))"/>
    <property type="match status" value="1"/>
</dbReference>
<feature type="binding site" evidence="4">
    <location>
        <position position="96"/>
    </location>
    <ligand>
        <name>NAD(+)</name>
        <dbReference type="ChEBI" id="CHEBI:57540"/>
    </ligand>
</feature>
<dbReference type="NCBIfam" id="NF004863">
    <property type="entry name" value="PRK06223.1"/>
    <property type="match status" value="1"/>
</dbReference>
<gene>
    <name evidence="4 7" type="primary">mdh</name>
    <name evidence="7" type="ORF">PPG34_00265</name>
</gene>
<dbReference type="InterPro" id="IPR011275">
    <property type="entry name" value="Malate_DH_type3"/>
</dbReference>
<organism evidence="7 8">
    <name type="scientific">Candidatus Nitronereus thalassa</name>
    <dbReference type="NCBI Taxonomy" id="3020898"/>
    <lineage>
        <taxon>Bacteria</taxon>
        <taxon>Pseudomonadati</taxon>
        <taxon>Nitrospirota</taxon>
        <taxon>Nitrospiria</taxon>
        <taxon>Nitrospirales</taxon>
        <taxon>Nitrospiraceae</taxon>
        <taxon>Candidatus Nitronereus</taxon>
    </lineage>
</organism>
<sequence length="315" mass="33888">MGRSKITVVGAGFVGGTIAQRLVETDSYDVVLLDVVEGLPQGKALDLSEASPICGFEPRIVGTNRFDDTADSSLVVVVAGVPRKPGMSRDQLLETNTRIVRAVVRDIVARSPLAIILMVTNPLDAMTYVAYQVSQFPKQRIVGMAGVLDSIRFRTFIANELNVSVDNVQAIVLGCHGDSMVPLVRYTTVAGRPIEEWISKDTLQALVKRTRKGGGEIVSLLKTGSAYYAPAASVVEMVEAILKDQKKILPAAALCEGEYGIHNLFAGVPVKFGSHGVEEIVVFDLTPEEQVALEHSVNAVRAQCQKVDQLLGCQA</sequence>
<dbReference type="InterPro" id="IPR036291">
    <property type="entry name" value="NAD(P)-bd_dom_sf"/>
</dbReference>
<feature type="domain" description="Lactate/malate dehydrogenase C-terminal" evidence="6">
    <location>
        <begin position="148"/>
        <end position="307"/>
    </location>
</feature>
<accession>A0ABU3K2Z1</accession>
<evidence type="ECO:0000259" key="6">
    <source>
        <dbReference type="Pfam" id="PF02866"/>
    </source>
</evidence>
<dbReference type="EMBL" id="JAQOUE010000001">
    <property type="protein sequence ID" value="MDT7040762.1"/>
    <property type="molecule type" value="Genomic_DNA"/>
</dbReference>
<dbReference type="Pfam" id="PF02866">
    <property type="entry name" value="Ldh_1_C"/>
    <property type="match status" value="1"/>
</dbReference>
<dbReference type="InterPro" id="IPR015955">
    <property type="entry name" value="Lactate_DH/Glyco_Ohase_4_C"/>
</dbReference>
<dbReference type="SUPFAM" id="SSF56327">
    <property type="entry name" value="LDH C-terminal domain-like"/>
    <property type="match status" value="1"/>
</dbReference>
<comment type="caution">
    <text evidence="7">The sequence shown here is derived from an EMBL/GenBank/DDBJ whole genome shotgun (WGS) entry which is preliminary data.</text>
</comment>
<feature type="binding site" evidence="4">
    <location>
        <begin position="10"/>
        <end position="15"/>
    </location>
    <ligand>
        <name>NAD(+)</name>
        <dbReference type="ChEBI" id="CHEBI:57540"/>
    </ligand>
</feature>
<feature type="binding site" evidence="4">
    <location>
        <position position="89"/>
    </location>
    <ligand>
        <name>substrate</name>
    </ligand>
</feature>
<keyword evidence="1 4" id="KW-0816">Tricarboxylic acid cycle</keyword>
<feature type="domain" description="Lactate/malate dehydrogenase N-terminal" evidence="5">
    <location>
        <begin position="5"/>
        <end position="143"/>
    </location>
</feature>
<dbReference type="Pfam" id="PF00056">
    <property type="entry name" value="Ldh_1_N"/>
    <property type="match status" value="1"/>
</dbReference>
<comment type="function">
    <text evidence="4">Catalyzes the reversible oxidation of malate to oxaloacetate.</text>
</comment>
<dbReference type="Gene3D" id="3.90.110.10">
    <property type="entry name" value="Lactate dehydrogenase/glycoside hydrolase, family 4, C-terminal"/>
    <property type="match status" value="1"/>
</dbReference>
<feature type="binding site" evidence="4">
    <location>
        <position position="83"/>
    </location>
    <ligand>
        <name>substrate</name>
    </ligand>
</feature>
<feature type="binding site" evidence="4">
    <location>
        <position position="34"/>
    </location>
    <ligand>
        <name>NAD(+)</name>
        <dbReference type="ChEBI" id="CHEBI:57540"/>
    </ligand>
</feature>
<dbReference type="InterPro" id="IPR001557">
    <property type="entry name" value="L-lactate/malate_DH"/>
</dbReference>